<dbReference type="InParanoid" id="A0A0B2UIU2"/>
<protein>
    <submittedName>
        <fullName evidence="2">LSM domain-containing protein</fullName>
    </submittedName>
</protein>
<dbReference type="Pfam" id="PF01423">
    <property type="entry name" value="LSM"/>
    <property type="match status" value="1"/>
</dbReference>
<dbReference type="EMBL" id="JOKQ01000012">
    <property type="protein sequence ID" value="KHN68972.1"/>
    <property type="molecule type" value="Genomic_DNA"/>
</dbReference>
<dbReference type="GO" id="GO:0032991">
    <property type="term" value="C:protein-containing complex"/>
    <property type="evidence" value="ECO:0007669"/>
    <property type="project" value="UniProtKB-ARBA"/>
</dbReference>
<gene>
    <name evidence="2" type="ORF">M896_121950</name>
</gene>
<dbReference type="SUPFAM" id="SSF50182">
    <property type="entry name" value="Sm-like ribonucleoproteins"/>
    <property type="match status" value="1"/>
</dbReference>
<proteinExistence type="predicted"/>
<dbReference type="InterPro" id="IPR010920">
    <property type="entry name" value="LSM_dom_sf"/>
</dbReference>
<dbReference type="InterPro" id="IPR001163">
    <property type="entry name" value="Sm_dom_euk/arc"/>
</dbReference>
<dbReference type="RefSeq" id="XP_014563014.1">
    <property type="nucleotide sequence ID" value="XM_014707528.1"/>
</dbReference>
<feature type="domain" description="Sm" evidence="1">
    <location>
        <begin position="8"/>
        <end position="65"/>
    </location>
</feature>
<organism evidence="2 3">
    <name type="scientific">Ordospora colligata OC4</name>
    <dbReference type="NCBI Taxonomy" id="1354746"/>
    <lineage>
        <taxon>Eukaryota</taxon>
        <taxon>Fungi</taxon>
        <taxon>Fungi incertae sedis</taxon>
        <taxon>Microsporidia</taxon>
        <taxon>Ordosporidae</taxon>
        <taxon>Ordospora</taxon>
    </lineage>
</organism>
<name>A0A0B2UIU2_9MICR</name>
<dbReference type="GeneID" id="26262712"/>
<accession>A0A0B2UIU2</accession>
<evidence type="ECO:0000313" key="3">
    <source>
        <dbReference type="Proteomes" id="UP000031056"/>
    </source>
</evidence>
<evidence type="ECO:0000313" key="2">
    <source>
        <dbReference type="EMBL" id="KHN68972.1"/>
    </source>
</evidence>
<keyword evidence="3" id="KW-1185">Reference proteome</keyword>
<dbReference type="Gene3D" id="2.30.30.100">
    <property type="match status" value="1"/>
</dbReference>
<dbReference type="VEuPathDB" id="MicrosporidiaDB:M896_121950"/>
<evidence type="ECO:0000259" key="1">
    <source>
        <dbReference type="Pfam" id="PF01423"/>
    </source>
</evidence>
<dbReference type="HOGENOM" id="CLU_076902_11_2_1"/>
<dbReference type="AlphaFoldDB" id="A0A0B2UIU2"/>
<dbReference type="Proteomes" id="UP000031056">
    <property type="component" value="Unassembled WGS sequence"/>
</dbReference>
<dbReference type="OrthoDB" id="29543at2759"/>
<sequence>MLDPLYILKIFLKEMVEVRMKDGEVHSGILQGFDEHISIVVSLTSVNNREEPILLLRGEDILSIGKCTSEVSGVVPEMECY</sequence>
<reference evidence="2 3" key="1">
    <citation type="journal article" date="2014" name="MBio">
        <title>The Ordospora colligata genome; evolution of extreme reduction in microsporidia and host-to-parasite horizontal gene transfer.</title>
        <authorList>
            <person name="Pombert J.-F."/>
            <person name="Haag K.L."/>
            <person name="Beidas S."/>
            <person name="Ebert D."/>
            <person name="Keeling P.J."/>
        </authorList>
    </citation>
    <scope>NUCLEOTIDE SEQUENCE [LARGE SCALE GENOMIC DNA]</scope>
    <source>
        <strain evidence="2 3">OC4</strain>
    </source>
</reference>
<comment type="caution">
    <text evidence="2">The sequence shown here is derived from an EMBL/GenBank/DDBJ whole genome shotgun (WGS) entry which is preliminary data.</text>
</comment>